<dbReference type="NCBIfam" id="TIGR04183">
    <property type="entry name" value="Por_Secre_tail"/>
    <property type="match status" value="1"/>
</dbReference>
<sequence>MLNKNNLYLLNLYFKDNTLMLMKLNLLKGTVLLAVTMFNQQELIAQMYVSPNSYVFVKNEQLFVKGDLELNSATSNMYLRDEAQLLQGTTASGVNKGVGNLSVYQEGTADGFDYNYWCSPVGNVLSATAVNNPFGVAQLKDITGLTTANDPVLTAALNGTASPLTISNRWIYKFITSNTYANWVYVGNANTINAGEGFTMKGTDGTSANNPGANQRYDFRGKPNDGTISINVAPAMRTLTGNPYPSAINLNLFLRDPANLAVMNGTAYFWEHNDAVDSHFLAAYQGGYGTYIANNGDFSPGTYTAATWNTYNNDGTLNTAGVSTGSTYKRMFTPIGQGFKIEGTAVGSAQMKNAYRVFVKEGVLNNSQFERIGNEVNGDTWGDIQNVAGVDYTQYSNKELPQIKIHTVLNNQYSREVALAFNGQATDGFDLGMDAKAPEYNLPNDAYFPLDATNQFVISTLPFDINKRIPFAFKAASQTTFKVTVGNTINFTDAENVYLFDKQTGVYHDIKNNFFEITLPVGVVNDRFEITFKDAALSTDENVLGESLTVYQNNSTNSLTISNPQMMDLKSCTLYDVAGKLIFTKNNLGANSEYTFPTSNLSDGIYIVRVNTNTNQEMGKKVIVKH</sequence>
<accession>A0ABP2ZZ09</accession>
<name>A0ABP2ZZ09_9FLAO</name>
<reference evidence="3 4" key="1">
    <citation type="submission" date="2013-08" db="EMBL/GenBank/DDBJ databases">
        <title>Flavobacterium saliperosum type strain genome sequencing.</title>
        <authorList>
            <person name="Lee K."/>
            <person name="Yi H."/>
            <person name="Park S."/>
            <person name="Chun J."/>
        </authorList>
    </citation>
    <scope>NUCLEOTIDE SEQUENCE [LARGE SCALE GENOMIC DNA]</scope>
    <source>
        <strain evidence="3 4">S13</strain>
    </source>
</reference>
<comment type="caution">
    <text evidence="3">The sequence shown here is derived from an EMBL/GenBank/DDBJ whole genome shotgun (WGS) entry which is preliminary data.</text>
</comment>
<evidence type="ECO:0000256" key="1">
    <source>
        <dbReference type="ARBA" id="ARBA00022729"/>
    </source>
</evidence>
<dbReference type="EMBL" id="AVFO01000002">
    <property type="protein sequence ID" value="ESU27785.1"/>
    <property type="molecule type" value="Genomic_DNA"/>
</dbReference>
<protein>
    <recommendedName>
        <fullName evidence="2">Secretion system C-terminal sorting domain-containing protein</fullName>
    </recommendedName>
</protein>
<dbReference type="Proteomes" id="UP000018234">
    <property type="component" value="Unassembled WGS sequence"/>
</dbReference>
<dbReference type="Pfam" id="PF18962">
    <property type="entry name" value="Por_Secre_tail"/>
    <property type="match status" value="1"/>
</dbReference>
<keyword evidence="4" id="KW-1185">Reference proteome</keyword>
<feature type="domain" description="Secretion system C-terminal sorting" evidence="2">
    <location>
        <begin position="552"/>
        <end position="624"/>
    </location>
</feature>
<evidence type="ECO:0000313" key="3">
    <source>
        <dbReference type="EMBL" id="ESU27785.1"/>
    </source>
</evidence>
<organism evidence="3 4">
    <name type="scientific">Flavobacterium saliperosum S13</name>
    <dbReference type="NCBI Taxonomy" id="1341155"/>
    <lineage>
        <taxon>Bacteria</taxon>
        <taxon>Pseudomonadati</taxon>
        <taxon>Bacteroidota</taxon>
        <taxon>Flavobacteriia</taxon>
        <taxon>Flavobacteriales</taxon>
        <taxon>Flavobacteriaceae</taxon>
        <taxon>Flavobacterium</taxon>
    </lineage>
</organism>
<evidence type="ECO:0000313" key="4">
    <source>
        <dbReference type="Proteomes" id="UP000018234"/>
    </source>
</evidence>
<dbReference type="InterPro" id="IPR026444">
    <property type="entry name" value="Secre_tail"/>
</dbReference>
<gene>
    <name evidence="3" type="ORF">FSS13T_02630</name>
</gene>
<proteinExistence type="predicted"/>
<evidence type="ECO:0000259" key="2">
    <source>
        <dbReference type="Pfam" id="PF18962"/>
    </source>
</evidence>
<dbReference type="NCBIfam" id="NF033708">
    <property type="entry name" value="T9SS_Cterm_ChiA"/>
    <property type="match status" value="1"/>
</dbReference>
<keyword evidence="1" id="KW-0732">Signal</keyword>